<dbReference type="GO" id="GO:0000110">
    <property type="term" value="C:nucleotide-excision repair factor 1 complex"/>
    <property type="evidence" value="ECO:0007669"/>
    <property type="project" value="TreeGrafter"/>
</dbReference>
<dbReference type="EMBL" id="KN824385">
    <property type="protein sequence ID" value="KIM21371.1"/>
    <property type="molecule type" value="Genomic_DNA"/>
</dbReference>
<gene>
    <name evidence="12" type="ORF">M408DRAFT_80635</name>
</gene>
<comment type="similarity">
    <text evidence="2">Belongs to the XPF family.</text>
</comment>
<feature type="compositionally biased region" description="Basic and acidic residues" evidence="10">
    <location>
        <begin position="500"/>
        <end position="513"/>
    </location>
</feature>
<evidence type="ECO:0000256" key="1">
    <source>
        <dbReference type="ARBA" id="ARBA00004123"/>
    </source>
</evidence>
<accession>A0A0C3AQ36</accession>
<dbReference type="STRING" id="933852.A0A0C3AQ36"/>
<dbReference type="GO" id="GO:0000724">
    <property type="term" value="P:double-strand break repair via homologous recombination"/>
    <property type="evidence" value="ECO:0007669"/>
    <property type="project" value="TreeGrafter"/>
</dbReference>
<dbReference type="InterPro" id="IPR006166">
    <property type="entry name" value="ERCC4_domain"/>
</dbReference>
<dbReference type="InterPro" id="IPR047520">
    <property type="entry name" value="XPF_nuclease"/>
</dbReference>
<dbReference type="GO" id="GO:0000712">
    <property type="term" value="P:resolution of meiotic recombination intermediates"/>
    <property type="evidence" value="ECO:0007669"/>
    <property type="project" value="TreeGrafter"/>
</dbReference>
<dbReference type="OrthoDB" id="361020at2759"/>
<evidence type="ECO:0000256" key="6">
    <source>
        <dbReference type="ARBA" id="ARBA00022801"/>
    </source>
</evidence>
<dbReference type="InterPro" id="IPR010994">
    <property type="entry name" value="RuvA_2-like"/>
</dbReference>
<keyword evidence="13" id="KW-1185">Reference proteome</keyword>
<evidence type="ECO:0000256" key="8">
    <source>
        <dbReference type="ARBA" id="ARBA00023204"/>
    </source>
</evidence>
<keyword evidence="5" id="KW-0227">DNA damage</keyword>
<evidence type="ECO:0000256" key="9">
    <source>
        <dbReference type="ARBA" id="ARBA00023242"/>
    </source>
</evidence>
<organism evidence="12 13">
    <name type="scientific">Serendipita vermifera MAFF 305830</name>
    <dbReference type="NCBI Taxonomy" id="933852"/>
    <lineage>
        <taxon>Eukaryota</taxon>
        <taxon>Fungi</taxon>
        <taxon>Dikarya</taxon>
        <taxon>Basidiomycota</taxon>
        <taxon>Agaricomycotina</taxon>
        <taxon>Agaricomycetes</taxon>
        <taxon>Sebacinales</taxon>
        <taxon>Serendipitaceae</taxon>
        <taxon>Serendipita</taxon>
    </lineage>
</organism>
<protein>
    <recommendedName>
        <fullName evidence="11">ERCC4 domain-containing protein</fullName>
    </recommendedName>
</protein>
<proteinExistence type="inferred from homology"/>
<name>A0A0C3AQ36_SERVB</name>
<dbReference type="AlphaFoldDB" id="A0A0C3AQ36"/>
<dbReference type="HOGENOM" id="CLU_002265_2_0_1"/>
<dbReference type="SMART" id="SM00891">
    <property type="entry name" value="ERCC4"/>
    <property type="match status" value="1"/>
</dbReference>
<sequence length="968" mass="108187">MPPVPLLPFQKSILSTIHSSQTSDLLIMAGGLGLRKIVCTLLQLYDSPQRLVLLLNATPAEESGIGDDLSIMGCRKPGLRVVTFEMSSKDRQVLYQQGGLISVTSRILVVDMLLSEIPVELISGIIVLHAEKITPQSTEAFIIRLFRQKNTEGFLKAFSDEPEHLTVGFSPLKDIMKELQVRNVHIYPRFHEDVRESLERRKADVVQIGVPMTAYMKEIHGAIIQCIEATLSDLKRSNTELNLDDLNVQSAYFRNFDLMARRQLNSVWHRVGFRTKQLVGDLATLRRLLLYLLSYDPIGFQAYVETIIASNSTTVSGKPNYDRSAWLSSDAAHIIFQSARRRCFLSSKVALPTVPTRDEAWDVLDEVNDTRGKNTRPDWLPHNIVPVLEELPKWEHLVETLLEIEDLIMRYPVPIDHPGANTVLIMCSSDRSASLVQDFLSDMDPLAPPGAKGRKFMERKLRSYLFWKGKLGFEGKKATNLDQPKPSNPGPSNVTGVSDALKKKDARNKERQGSRRRTRGAPPSSNVDGRAVVAERSMDPGLRSGAMGGEEVLKEEAEELSIFFDGDTPIGQDNLPDIGQLTQMALEADDYDEHYGLISPEQLVVVRAYSDDSDDRVLSELQPRFIIMLEPNLDFVRRIEVYRASNPGLAVRVYVQVWDTSAEEDMYLAELRREKEAFEHLIRERASMVLVLQEKPNAAQARTDAMIRTISTRNAGGKTIEMGRPLVIVDVREFRSSLPGLLHVSNIDVHPVTLTVGDYVLTPELVVERKSVPDLISSFNSGRLYTQCELMSAHYASPLLLIEFEQDKSFSLQTLLEAKSGAKLMGKYPNKKTSGPPDLDMIENTSVQSKLVLLTLAFPRLRIIWSSSPYATAEIFADLKNNNPQPDPAKAVLIGAEDEGLDTPGVNAAAEELLRYLPGITAKNVRHVMNMVGSVRELCELDLAGVQSILGIETGKTLYTFLHQGQKQ</sequence>
<keyword evidence="9" id="KW-0539">Nucleus</keyword>
<evidence type="ECO:0000313" key="13">
    <source>
        <dbReference type="Proteomes" id="UP000054097"/>
    </source>
</evidence>
<dbReference type="InterPro" id="IPR011335">
    <property type="entry name" value="Restrct_endonuc-II-like"/>
</dbReference>
<dbReference type="SUPFAM" id="SSF52980">
    <property type="entry name" value="Restriction endonuclease-like"/>
    <property type="match status" value="1"/>
</dbReference>
<feature type="domain" description="ERCC4" evidence="11">
    <location>
        <begin position="726"/>
        <end position="806"/>
    </location>
</feature>
<reference evidence="12 13" key="1">
    <citation type="submission" date="2014-04" db="EMBL/GenBank/DDBJ databases">
        <authorList>
            <consortium name="DOE Joint Genome Institute"/>
            <person name="Kuo A."/>
            <person name="Zuccaro A."/>
            <person name="Kohler A."/>
            <person name="Nagy L.G."/>
            <person name="Floudas D."/>
            <person name="Copeland A."/>
            <person name="Barry K.W."/>
            <person name="Cichocki N."/>
            <person name="Veneault-Fourrey C."/>
            <person name="LaButti K."/>
            <person name="Lindquist E.A."/>
            <person name="Lipzen A."/>
            <person name="Lundell T."/>
            <person name="Morin E."/>
            <person name="Murat C."/>
            <person name="Sun H."/>
            <person name="Tunlid A."/>
            <person name="Henrissat B."/>
            <person name="Grigoriev I.V."/>
            <person name="Hibbett D.S."/>
            <person name="Martin F."/>
            <person name="Nordberg H.P."/>
            <person name="Cantor M.N."/>
            <person name="Hua S.X."/>
        </authorList>
    </citation>
    <scope>NUCLEOTIDE SEQUENCE [LARGE SCALE GENOMIC DNA]</scope>
    <source>
        <strain evidence="12 13">MAFF 305830</strain>
    </source>
</reference>
<evidence type="ECO:0000256" key="2">
    <source>
        <dbReference type="ARBA" id="ARBA00010015"/>
    </source>
</evidence>
<dbReference type="FunFam" id="3.40.50.10130:FF:000002">
    <property type="entry name" value="DNA repair endonuclease XPF"/>
    <property type="match status" value="1"/>
</dbReference>
<dbReference type="Gene3D" id="1.10.150.20">
    <property type="entry name" value="5' to 3' exonuclease, C-terminal subdomain"/>
    <property type="match status" value="1"/>
</dbReference>
<dbReference type="GO" id="GO:0003684">
    <property type="term" value="F:damaged DNA binding"/>
    <property type="evidence" value="ECO:0007669"/>
    <property type="project" value="TreeGrafter"/>
</dbReference>
<dbReference type="GO" id="GO:0000014">
    <property type="term" value="F:single-stranded DNA endodeoxyribonuclease activity"/>
    <property type="evidence" value="ECO:0007669"/>
    <property type="project" value="TreeGrafter"/>
</dbReference>
<evidence type="ECO:0000259" key="11">
    <source>
        <dbReference type="SMART" id="SM00891"/>
    </source>
</evidence>
<dbReference type="Pfam" id="PF02732">
    <property type="entry name" value="ERCC4"/>
    <property type="match status" value="1"/>
</dbReference>
<evidence type="ECO:0000256" key="5">
    <source>
        <dbReference type="ARBA" id="ARBA00022763"/>
    </source>
</evidence>
<dbReference type="PANTHER" id="PTHR10150:SF0">
    <property type="entry name" value="DNA REPAIR ENDONUCLEASE XPF"/>
    <property type="match status" value="1"/>
</dbReference>
<evidence type="ECO:0000256" key="7">
    <source>
        <dbReference type="ARBA" id="ARBA00023125"/>
    </source>
</evidence>
<evidence type="ECO:0000256" key="3">
    <source>
        <dbReference type="ARBA" id="ARBA00022722"/>
    </source>
</evidence>
<dbReference type="Gene3D" id="3.40.50.10130">
    <property type="match status" value="1"/>
</dbReference>
<dbReference type="PANTHER" id="PTHR10150">
    <property type="entry name" value="DNA REPAIR ENDONUCLEASE XPF"/>
    <property type="match status" value="1"/>
</dbReference>
<reference evidence="13" key="2">
    <citation type="submission" date="2015-01" db="EMBL/GenBank/DDBJ databases">
        <title>Evolutionary Origins and Diversification of the Mycorrhizal Mutualists.</title>
        <authorList>
            <consortium name="DOE Joint Genome Institute"/>
            <consortium name="Mycorrhizal Genomics Consortium"/>
            <person name="Kohler A."/>
            <person name="Kuo A."/>
            <person name="Nagy L.G."/>
            <person name="Floudas D."/>
            <person name="Copeland A."/>
            <person name="Barry K.W."/>
            <person name="Cichocki N."/>
            <person name="Veneault-Fourrey C."/>
            <person name="LaButti K."/>
            <person name="Lindquist E.A."/>
            <person name="Lipzen A."/>
            <person name="Lundell T."/>
            <person name="Morin E."/>
            <person name="Murat C."/>
            <person name="Riley R."/>
            <person name="Ohm R."/>
            <person name="Sun H."/>
            <person name="Tunlid A."/>
            <person name="Henrissat B."/>
            <person name="Grigoriev I.V."/>
            <person name="Hibbett D.S."/>
            <person name="Martin F."/>
        </authorList>
    </citation>
    <scope>NUCLEOTIDE SEQUENCE [LARGE SCALE GENOMIC DNA]</scope>
    <source>
        <strain evidence="13">MAFF 305830</strain>
    </source>
</reference>
<feature type="region of interest" description="Disordered" evidence="10">
    <location>
        <begin position="477"/>
        <end position="532"/>
    </location>
</feature>
<evidence type="ECO:0000313" key="12">
    <source>
        <dbReference type="EMBL" id="KIM21371.1"/>
    </source>
</evidence>
<dbReference type="CDD" id="cd20078">
    <property type="entry name" value="XPF_nuclease_XPF_euk"/>
    <property type="match status" value="1"/>
</dbReference>
<keyword evidence="7" id="KW-0238">DNA-binding</keyword>
<dbReference type="GO" id="GO:1901255">
    <property type="term" value="P:nucleotide-excision repair involved in interstrand cross-link repair"/>
    <property type="evidence" value="ECO:0007669"/>
    <property type="project" value="TreeGrafter"/>
</dbReference>
<keyword evidence="3" id="KW-0540">Nuclease</keyword>
<dbReference type="SUPFAM" id="SSF47781">
    <property type="entry name" value="RuvA domain 2-like"/>
    <property type="match status" value="1"/>
</dbReference>
<evidence type="ECO:0000256" key="10">
    <source>
        <dbReference type="SAM" id="MobiDB-lite"/>
    </source>
</evidence>
<comment type="subcellular location">
    <subcellularLocation>
        <location evidence="1">Nucleus</location>
    </subcellularLocation>
</comment>
<evidence type="ECO:0000256" key="4">
    <source>
        <dbReference type="ARBA" id="ARBA00022759"/>
    </source>
</evidence>
<dbReference type="Proteomes" id="UP000054097">
    <property type="component" value="Unassembled WGS sequence"/>
</dbReference>
<keyword evidence="6" id="KW-0378">Hydrolase</keyword>
<keyword evidence="8" id="KW-0234">DNA repair</keyword>
<keyword evidence="4" id="KW-0255">Endonuclease</keyword>
<dbReference type="GO" id="GO:0003697">
    <property type="term" value="F:single-stranded DNA binding"/>
    <property type="evidence" value="ECO:0007669"/>
    <property type="project" value="TreeGrafter"/>
</dbReference>